<protein>
    <submittedName>
        <fullName evidence="2">Uncharacterized protein</fullName>
    </submittedName>
</protein>
<evidence type="ECO:0000313" key="2">
    <source>
        <dbReference type="EMBL" id="TDG98230.1"/>
    </source>
</evidence>
<feature type="compositionally biased region" description="Basic and acidic residues" evidence="1">
    <location>
        <begin position="83"/>
        <end position="92"/>
    </location>
</feature>
<gene>
    <name evidence="2" type="ORF">EPR50_G00215070</name>
</gene>
<reference evidence="2 3" key="1">
    <citation type="submission" date="2019-01" db="EMBL/GenBank/DDBJ databases">
        <title>A chromosome-scale genome assembly of the yellow perch, Perca flavescens.</title>
        <authorList>
            <person name="Feron R."/>
            <person name="Morvezen R."/>
            <person name="Bestin A."/>
            <person name="Haffray P."/>
            <person name="Klopp C."/>
            <person name="Zahm M."/>
            <person name="Cabau C."/>
            <person name="Roques C."/>
            <person name="Donnadieu C."/>
            <person name="Bouchez O."/>
            <person name="Christie M."/>
            <person name="Larson W."/>
            <person name="Guiguen Y."/>
        </authorList>
    </citation>
    <scope>NUCLEOTIDE SEQUENCE [LARGE SCALE GENOMIC DNA]</scope>
    <source>
        <strain evidence="2">YP-PL-M2</strain>
        <tissue evidence="2">Blood</tissue>
    </source>
</reference>
<feature type="region of interest" description="Disordered" evidence="1">
    <location>
        <begin position="14"/>
        <end position="98"/>
    </location>
</feature>
<proteinExistence type="predicted"/>
<feature type="region of interest" description="Disordered" evidence="1">
    <location>
        <begin position="125"/>
        <end position="156"/>
    </location>
</feature>
<evidence type="ECO:0000256" key="1">
    <source>
        <dbReference type="SAM" id="MobiDB-lite"/>
    </source>
</evidence>
<feature type="compositionally biased region" description="Basic residues" evidence="1">
    <location>
        <begin position="136"/>
        <end position="146"/>
    </location>
</feature>
<sequence>MEQLIESLERKLQRPILAKSRTLPSIPQSPTISRVHHSDLIGGSPPRRKNPPPAASHPKACTLPPAGELWRLEDDMEGEDDPEHGGCTEARPRSQSPFSHFRARAAYLRKSVSADDHLDMGSDYSAATAVEGKPTRGSKGKLKRKFVQQDTSIGRG</sequence>
<organism evidence="2 3">
    <name type="scientific">Perca flavescens</name>
    <name type="common">American yellow perch</name>
    <name type="synonym">Morone flavescens</name>
    <dbReference type="NCBI Taxonomy" id="8167"/>
    <lineage>
        <taxon>Eukaryota</taxon>
        <taxon>Metazoa</taxon>
        <taxon>Chordata</taxon>
        <taxon>Craniata</taxon>
        <taxon>Vertebrata</taxon>
        <taxon>Euteleostomi</taxon>
        <taxon>Actinopterygii</taxon>
        <taxon>Neopterygii</taxon>
        <taxon>Teleostei</taxon>
        <taxon>Neoteleostei</taxon>
        <taxon>Acanthomorphata</taxon>
        <taxon>Eupercaria</taxon>
        <taxon>Perciformes</taxon>
        <taxon>Percoidei</taxon>
        <taxon>Percidae</taxon>
        <taxon>Percinae</taxon>
        <taxon>Perca</taxon>
    </lineage>
</organism>
<accession>A0A484C2P2</accession>
<dbReference type="EMBL" id="SCKG01000021">
    <property type="protein sequence ID" value="TDG98230.1"/>
    <property type="molecule type" value="Genomic_DNA"/>
</dbReference>
<evidence type="ECO:0000313" key="3">
    <source>
        <dbReference type="Proteomes" id="UP000295070"/>
    </source>
</evidence>
<comment type="caution">
    <text evidence="2">The sequence shown here is derived from an EMBL/GenBank/DDBJ whole genome shotgun (WGS) entry which is preliminary data.</text>
</comment>
<name>A0A484C2P2_PERFV</name>
<dbReference type="AlphaFoldDB" id="A0A484C2P2"/>
<keyword evidence="3" id="KW-1185">Reference proteome</keyword>
<feature type="compositionally biased region" description="Polar residues" evidence="1">
    <location>
        <begin position="22"/>
        <end position="32"/>
    </location>
</feature>
<dbReference type="Proteomes" id="UP000295070">
    <property type="component" value="Chromosome 21"/>
</dbReference>
<dbReference type="STRING" id="8167.A0A484C2P2"/>